<feature type="compositionally biased region" description="Polar residues" evidence="6">
    <location>
        <begin position="140"/>
        <end position="150"/>
    </location>
</feature>
<dbReference type="PANTHER" id="PTHR13159:SF0">
    <property type="entry name" value="RADIAL SPOKE HEAD 6 HOMOLOG A"/>
    <property type="match status" value="1"/>
</dbReference>
<keyword evidence="4" id="KW-0206">Cytoskeleton</keyword>
<evidence type="ECO:0000256" key="6">
    <source>
        <dbReference type="SAM" id="MobiDB-lite"/>
    </source>
</evidence>
<dbReference type="GO" id="GO:0060294">
    <property type="term" value="P:cilium movement involved in cell motility"/>
    <property type="evidence" value="ECO:0007669"/>
    <property type="project" value="InterPro"/>
</dbReference>
<dbReference type="CDD" id="cd22963">
    <property type="entry name" value="DD_CrRSP4-like"/>
    <property type="match status" value="1"/>
</dbReference>
<feature type="compositionally biased region" description="Acidic residues" evidence="6">
    <location>
        <begin position="489"/>
        <end position="498"/>
    </location>
</feature>
<proteinExistence type="predicted"/>
<keyword evidence="5" id="KW-0966">Cell projection</keyword>
<dbReference type="GeneID" id="103060178"/>
<feature type="region of interest" description="Disordered" evidence="6">
    <location>
        <begin position="371"/>
        <end position="403"/>
    </location>
</feature>
<feature type="compositionally biased region" description="Polar residues" evidence="6">
    <location>
        <begin position="37"/>
        <end position="53"/>
    </location>
</feature>
<dbReference type="KEGG" id="pbi:103060178"/>
<dbReference type="OMA" id="TYFVCND"/>
<dbReference type="InterPro" id="IPR006802">
    <property type="entry name" value="Radial_spoke"/>
</dbReference>
<evidence type="ECO:0000256" key="4">
    <source>
        <dbReference type="ARBA" id="ARBA00023212"/>
    </source>
</evidence>
<comment type="subcellular location">
    <subcellularLocation>
        <location evidence="1">Cytoplasm</location>
        <location evidence="1">Cytoskeleton</location>
        <location evidence="1">Cilium axoneme</location>
    </subcellularLocation>
</comment>
<dbReference type="Proteomes" id="UP000695026">
    <property type="component" value="Unplaced"/>
</dbReference>
<keyword evidence="3" id="KW-0969">Cilium</keyword>
<dbReference type="AlphaFoldDB" id="A0A9F2RA55"/>
<keyword evidence="2" id="KW-0963">Cytoplasm</keyword>
<feature type="region of interest" description="Disordered" evidence="6">
    <location>
        <begin position="546"/>
        <end position="580"/>
    </location>
</feature>
<feature type="compositionally biased region" description="Polar residues" evidence="6">
    <location>
        <begin position="70"/>
        <end position="79"/>
    </location>
</feature>
<name>A0A9F2RA55_PYTBI</name>
<gene>
    <name evidence="8" type="primary">LOC103060178</name>
</gene>
<feature type="region of interest" description="Disordered" evidence="6">
    <location>
        <begin position="676"/>
        <end position="698"/>
    </location>
</feature>
<feature type="compositionally biased region" description="Pro residues" evidence="6">
    <location>
        <begin position="390"/>
        <end position="399"/>
    </location>
</feature>
<dbReference type="RefSeq" id="XP_007440543.1">
    <property type="nucleotide sequence ID" value="XM_007440481.1"/>
</dbReference>
<evidence type="ECO:0000256" key="5">
    <source>
        <dbReference type="ARBA" id="ARBA00023273"/>
    </source>
</evidence>
<feature type="compositionally biased region" description="Acidic residues" evidence="6">
    <location>
        <begin position="275"/>
        <end position="284"/>
    </location>
</feature>
<dbReference type="Pfam" id="PF04712">
    <property type="entry name" value="Radial_spoke"/>
    <property type="match status" value="1"/>
</dbReference>
<feature type="compositionally biased region" description="Acidic residues" evidence="6">
    <location>
        <begin position="549"/>
        <end position="568"/>
    </location>
</feature>
<organism evidence="7 8">
    <name type="scientific">Python bivittatus</name>
    <name type="common">Burmese python</name>
    <name type="synonym">Python molurus bivittatus</name>
    <dbReference type="NCBI Taxonomy" id="176946"/>
    <lineage>
        <taxon>Eukaryota</taxon>
        <taxon>Metazoa</taxon>
        <taxon>Chordata</taxon>
        <taxon>Craniata</taxon>
        <taxon>Vertebrata</taxon>
        <taxon>Euteleostomi</taxon>
        <taxon>Lepidosauria</taxon>
        <taxon>Squamata</taxon>
        <taxon>Bifurcata</taxon>
        <taxon>Unidentata</taxon>
        <taxon>Episquamata</taxon>
        <taxon>Toxicofera</taxon>
        <taxon>Serpentes</taxon>
        <taxon>Henophidia</taxon>
        <taxon>Pythonidae</taxon>
        <taxon>Python</taxon>
    </lineage>
</organism>
<sequence>MADPEEPPVPENEGSLEPPSQDQPDHPSEPGIGHGSEASQPPGQVPLQPQRSAIYQPEQPRLNVYEQQEGRGTQYQPQQARGALFQARGGIPDSRGGVSWQPPQQIGRGNVQQPSTPSGGAPADQGCLPGAESSVHGSAARSSHVLQSESVGHGPYQPHEPGYLSQLGMMSLYEDQIPDPGPRALAIKNAKAYLLKTSVKTGVSLYDHLADMLAKILEERPENPADIIENISKDIKCARFQKKLDTLRDEFEKHPTFEMAEMYKTLFQRGGGDGTDQEPEEELPDTPLPNVMETAYYFEQAGIGLSLEEYYHIFLALKQLVATHPIQTCRFWGKILGIEANYIVAEVDFREGEEEEEAEEEEMLEEGLKEVAEVRDEDEEEDEEKDEPPKPNYKPPPVIPKEDYRTGANKYTYFVCNEPGKPWVKLPHVTPAQIVNARKVKKFFVGKLDANIVSYPPFPGNESNYLRAQIARISAATQVSPLGFYQFGEEEGDEEEEGGGGRDNYEENPDFEPIPVPELLDTFSNWVHHVQNILKQGRCTWVNPYQKSEEEEEEEDEEEKPDEQEELQETGPPLLTPLSEDADIQNIPPWSTEATTHLVPQYALAFLQANLWPGAYSFAIGRRFDNIYIGWGHKYSSDNFNPTLPPPVQSEYVTGPEITEAFDPTVEEELALKAAQEEALEAEEMEEMEEEEDEDEDD</sequence>
<feature type="region of interest" description="Disordered" evidence="6">
    <location>
        <begin position="489"/>
        <end position="513"/>
    </location>
</feature>
<feature type="compositionally biased region" description="Acidic residues" evidence="6">
    <location>
        <begin position="375"/>
        <end position="386"/>
    </location>
</feature>
<evidence type="ECO:0000313" key="7">
    <source>
        <dbReference type="Proteomes" id="UP000695026"/>
    </source>
</evidence>
<evidence type="ECO:0000256" key="1">
    <source>
        <dbReference type="ARBA" id="ARBA00004430"/>
    </source>
</evidence>
<evidence type="ECO:0000256" key="3">
    <source>
        <dbReference type="ARBA" id="ARBA00023069"/>
    </source>
</evidence>
<reference evidence="8" key="1">
    <citation type="submission" date="2025-08" db="UniProtKB">
        <authorList>
            <consortium name="RefSeq"/>
        </authorList>
    </citation>
    <scope>IDENTIFICATION</scope>
    <source>
        <tissue evidence="8">Liver</tissue>
    </source>
</reference>
<protein>
    <submittedName>
        <fullName evidence="8">Radial spoke head protein 6 homolog A-like</fullName>
    </submittedName>
</protein>
<feature type="region of interest" description="Disordered" evidence="6">
    <location>
        <begin position="1"/>
        <end position="160"/>
    </location>
</feature>
<dbReference type="GO" id="GO:0001534">
    <property type="term" value="C:radial spoke"/>
    <property type="evidence" value="ECO:0007669"/>
    <property type="project" value="InterPro"/>
</dbReference>
<dbReference type="GO" id="GO:0035082">
    <property type="term" value="P:axoneme assembly"/>
    <property type="evidence" value="ECO:0007669"/>
    <property type="project" value="TreeGrafter"/>
</dbReference>
<evidence type="ECO:0000256" key="2">
    <source>
        <dbReference type="ARBA" id="ARBA00022490"/>
    </source>
</evidence>
<feature type="compositionally biased region" description="Acidic residues" evidence="6">
    <location>
        <begin position="678"/>
        <end position="698"/>
    </location>
</feature>
<keyword evidence="7" id="KW-1185">Reference proteome</keyword>
<evidence type="ECO:0000313" key="8">
    <source>
        <dbReference type="RefSeq" id="XP_007440543.1"/>
    </source>
</evidence>
<dbReference type="OrthoDB" id="272202at2759"/>
<feature type="region of interest" description="Disordered" evidence="6">
    <location>
        <begin position="268"/>
        <end position="287"/>
    </location>
</feature>
<accession>A0A9F2RA55</accession>
<dbReference type="PANTHER" id="PTHR13159">
    <property type="entry name" value="RADIAL SPOKEHEAD-RELATED"/>
    <property type="match status" value="1"/>
</dbReference>